<sequence length="278" mass="32425">MDEFKKTNDIFQSKIKVERKKDWESWVLLLSDVHFDSKHCDRKLLKKHLDEAKEKNAQIFIFGDLWDCMGGKYDPRSGKGDLRPEYQVKDYFDEIVRDAIKFFKPYKDNIKLVTYGNHELSVLKRQEVDLLKNFTERLGIQKGEYSGFVRFSFSDDEKKRHVSTSKLLYYNHGSGGNSPVTRGVIKTNRRQNYISADYFVSGHIHSEWLMALPMVSVNQKGKVIKKEQTHISLGTYKDDHGSGGWADMKEFPPPSMGGSWIKFEYDNDNIKESFIRAK</sequence>
<dbReference type="Proteomes" id="UP000252733">
    <property type="component" value="Unassembled WGS sequence"/>
</dbReference>
<reference evidence="2 3" key="1">
    <citation type="submission" date="2018-07" db="EMBL/GenBank/DDBJ databases">
        <title>Freshwater and sediment microbial communities from various areas in North America, analyzing microbe dynamics in response to fracking.</title>
        <authorList>
            <person name="Lamendella R."/>
        </authorList>
    </citation>
    <scope>NUCLEOTIDE SEQUENCE [LARGE SCALE GENOMIC DNA]</scope>
    <source>
        <strain evidence="2 3">160A</strain>
    </source>
</reference>
<dbReference type="Pfam" id="PF00149">
    <property type="entry name" value="Metallophos"/>
    <property type="match status" value="1"/>
</dbReference>
<dbReference type="GO" id="GO:0016787">
    <property type="term" value="F:hydrolase activity"/>
    <property type="evidence" value="ECO:0007669"/>
    <property type="project" value="InterPro"/>
</dbReference>
<evidence type="ECO:0000313" key="2">
    <source>
        <dbReference type="EMBL" id="RCW38673.1"/>
    </source>
</evidence>
<accession>A0A368VDA8</accession>
<dbReference type="InterPro" id="IPR004843">
    <property type="entry name" value="Calcineurin-like_PHP"/>
</dbReference>
<dbReference type="Gene3D" id="3.60.21.10">
    <property type="match status" value="1"/>
</dbReference>
<protein>
    <submittedName>
        <fullName evidence="2">Calcineurin-like phosphoesterase family protein</fullName>
    </submittedName>
</protein>
<dbReference type="RefSeq" id="WP_114436437.1">
    <property type="nucleotide sequence ID" value="NZ_QPIZ01000003.1"/>
</dbReference>
<gene>
    <name evidence="2" type="ORF">DFO77_103143</name>
</gene>
<dbReference type="EMBL" id="QPIZ01000003">
    <property type="protein sequence ID" value="RCW38673.1"/>
    <property type="molecule type" value="Genomic_DNA"/>
</dbReference>
<name>A0A368VDA8_9BACT</name>
<evidence type="ECO:0000259" key="1">
    <source>
        <dbReference type="Pfam" id="PF00149"/>
    </source>
</evidence>
<dbReference type="SUPFAM" id="SSF56300">
    <property type="entry name" value="Metallo-dependent phosphatases"/>
    <property type="match status" value="1"/>
</dbReference>
<proteinExistence type="predicted"/>
<dbReference type="InterPro" id="IPR029052">
    <property type="entry name" value="Metallo-depent_PP-like"/>
</dbReference>
<organism evidence="2 3">
    <name type="scientific">Marinilabilia salmonicolor</name>
    <dbReference type="NCBI Taxonomy" id="989"/>
    <lineage>
        <taxon>Bacteria</taxon>
        <taxon>Pseudomonadati</taxon>
        <taxon>Bacteroidota</taxon>
        <taxon>Bacteroidia</taxon>
        <taxon>Marinilabiliales</taxon>
        <taxon>Marinilabiliaceae</taxon>
        <taxon>Marinilabilia</taxon>
    </lineage>
</organism>
<dbReference type="AlphaFoldDB" id="A0A368VDA8"/>
<evidence type="ECO:0000313" key="3">
    <source>
        <dbReference type="Proteomes" id="UP000252733"/>
    </source>
</evidence>
<comment type="caution">
    <text evidence="2">The sequence shown here is derived from an EMBL/GenBank/DDBJ whole genome shotgun (WGS) entry which is preliminary data.</text>
</comment>
<feature type="domain" description="Calcineurin-like phosphoesterase" evidence="1">
    <location>
        <begin position="27"/>
        <end position="146"/>
    </location>
</feature>
<keyword evidence="3" id="KW-1185">Reference proteome</keyword>